<feature type="signal peptide" evidence="1">
    <location>
        <begin position="1"/>
        <end position="19"/>
    </location>
</feature>
<keyword evidence="1" id="KW-0732">Signal</keyword>
<comment type="caution">
    <text evidence="2">The sequence shown here is derived from an EMBL/GenBank/DDBJ whole genome shotgun (WGS) entry which is preliminary data.</text>
</comment>
<protein>
    <submittedName>
        <fullName evidence="2">Uncharacterized protein</fullName>
    </submittedName>
</protein>
<evidence type="ECO:0000313" key="3">
    <source>
        <dbReference type="Proteomes" id="UP001497527"/>
    </source>
</evidence>
<sequence length="169" mass="19156">MKKSIVSFLFLIMSFVAFSQNFEKTSITKKDLIEFIAQSRKEGKINKNHIIVLDEKIILNLKEIGPKQKFLSEIKLINKGNKEIVQIYGSKAINGVVFIQSNTQYNTSKPGGDVLFFIGEKEISENDLKKIDPNSIKEISVFKSKDEIKKYTDKVCAGIVVVTLHKKSN</sequence>
<dbReference type="Proteomes" id="UP001497527">
    <property type="component" value="Unassembled WGS sequence"/>
</dbReference>
<dbReference type="EMBL" id="CAXJIO010000002">
    <property type="protein sequence ID" value="CAL2101181.1"/>
    <property type="molecule type" value="Genomic_DNA"/>
</dbReference>
<reference evidence="2 3" key="1">
    <citation type="submission" date="2024-05" db="EMBL/GenBank/DDBJ databases">
        <authorList>
            <person name="Duchaud E."/>
        </authorList>
    </citation>
    <scope>NUCLEOTIDE SEQUENCE [LARGE SCALE GENOMIC DNA]</scope>
    <source>
        <strain evidence="2">Ena-SAMPLE-TAB-13-05-2024-13:56:06:370-140308</strain>
    </source>
</reference>
<dbReference type="RefSeq" id="WP_348713767.1">
    <property type="nucleotide sequence ID" value="NZ_CAXJIO010000002.1"/>
</dbReference>
<feature type="chain" id="PRO_5047164955" evidence="1">
    <location>
        <begin position="20"/>
        <end position="169"/>
    </location>
</feature>
<evidence type="ECO:0000256" key="1">
    <source>
        <dbReference type="SAM" id="SignalP"/>
    </source>
</evidence>
<proteinExistence type="predicted"/>
<organism evidence="2 3">
    <name type="scientific">Tenacibaculum polynesiense</name>
    <dbReference type="NCBI Taxonomy" id="3137857"/>
    <lineage>
        <taxon>Bacteria</taxon>
        <taxon>Pseudomonadati</taxon>
        <taxon>Bacteroidota</taxon>
        <taxon>Flavobacteriia</taxon>
        <taxon>Flavobacteriales</taxon>
        <taxon>Flavobacteriaceae</taxon>
        <taxon>Tenacibaculum</taxon>
    </lineage>
</organism>
<gene>
    <name evidence="2" type="ORF">T190423A01A_110071</name>
</gene>
<accession>A0ABP1EYH8</accession>
<keyword evidence="3" id="KW-1185">Reference proteome</keyword>
<name>A0ABP1EYH8_9FLAO</name>
<evidence type="ECO:0000313" key="2">
    <source>
        <dbReference type="EMBL" id="CAL2101181.1"/>
    </source>
</evidence>